<keyword evidence="3" id="KW-1185">Reference proteome</keyword>
<sequence length="62" mass="6972">MPSAGRSVGPRAPTHQPEGSRPFVMVMRASTPRPEVPCQLLQGLLRFMYLVALLLRKRNENL</sequence>
<dbReference type="Gramene" id="mRNA:HanXRQr2_Chr16g0768981">
    <property type="protein sequence ID" value="CDS:HanXRQr2_Chr16g0768981.1"/>
    <property type="gene ID" value="HanXRQr2_Chr16g0768981"/>
</dbReference>
<organism evidence="2 3">
    <name type="scientific">Helianthus annuus</name>
    <name type="common">Common sunflower</name>
    <dbReference type="NCBI Taxonomy" id="4232"/>
    <lineage>
        <taxon>Eukaryota</taxon>
        <taxon>Viridiplantae</taxon>
        <taxon>Streptophyta</taxon>
        <taxon>Embryophyta</taxon>
        <taxon>Tracheophyta</taxon>
        <taxon>Spermatophyta</taxon>
        <taxon>Magnoliopsida</taxon>
        <taxon>eudicotyledons</taxon>
        <taxon>Gunneridae</taxon>
        <taxon>Pentapetalae</taxon>
        <taxon>asterids</taxon>
        <taxon>campanulids</taxon>
        <taxon>Asterales</taxon>
        <taxon>Asteraceae</taxon>
        <taxon>Asteroideae</taxon>
        <taxon>Heliantheae alliance</taxon>
        <taxon>Heliantheae</taxon>
        <taxon>Helianthus</taxon>
    </lineage>
</organism>
<dbReference type="Proteomes" id="UP000215914">
    <property type="component" value="Unassembled WGS sequence"/>
</dbReference>
<dbReference type="AlphaFoldDB" id="A0A9K3H0C8"/>
<evidence type="ECO:0000256" key="1">
    <source>
        <dbReference type="SAM" id="MobiDB-lite"/>
    </source>
</evidence>
<name>A0A9K3H0C8_HELAN</name>
<accession>A0A9K3H0C8</accession>
<feature type="region of interest" description="Disordered" evidence="1">
    <location>
        <begin position="1"/>
        <end position="22"/>
    </location>
</feature>
<evidence type="ECO:0000313" key="2">
    <source>
        <dbReference type="EMBL" id="KAF5761771.1"/>
    </source>
</evidence>
<protein>
    <submittedName>
        <fullName evidence="2">Uncharacterized protein</fullName>
    </submittedName>
</protein>
<evidence type="ECO:0000313" key="3">
    <source>
        <dbReference type="Proteomes" id="UP000215914"/>
    </source>
</evidence>
<comment type="caution">
    <text evidence="2">The sequence shown here is derived from an EMBL/GenBank/DDBJ whole genome shotgun (WGS) entry which is preliminary data.</text>
</comment>
<gene>
    <name evidence="2" type="ORF">HanXRQr2_Chr16g0768981</name>
</gene>
<dbReference type="EMBL" id="MNCJ02000331">
    <property type="protein sequence ID" value="KAF5761771.1"/>
    <property type="molecule type" value="Genomic_DNA"/>
</dbReference>
<reference evidence="2" key="2">
    <citation type="submission" date="2020-06" db="EMBL/GenBank/DDBJ databases">
        <title>Helianthus annuus Genome sequencing and assembly Release 2.</title>
        <authorList>
            <person name="Gouzy J."/>
            <person name="Langlade N."/>
            <person name="Munos S."/>
        </authorList>
    </citation>
    <scope>NUCLEOTIDE SEQUENCE</scope>
    <source>
        <tissue evidence="2">Leaves</tissue>
    </source>
</reference>
<reference evidence="2" key="1">
    <citation type="journal article" date="2017" name="Nature">
        <title>The sunflower genome provides insights into oil metabolism, flowering and Asterid evolution.</title>
        <authorList>
            <person name="Badouin H."/>
            <person name="Gouzy J."/>
            <person name="Grassa C.J."/>
            <person name="Murat F."/>
            <person name="Staton S.E."/>
            <person name="Cottret L."/>
            <person name="Lelandais-Briere C."/>
            <person name="Owens G.L."/>
            <person name="Carrere S."/>
            <person name="Mayjonade B."/>
            <person name="Legrand L."/>
            <person name="Gill N."/>
            <person name="Kane N.C."/>
            <person name="Bowers J.E."/>
            <person name="Hubner S."/>
            <person name="Bellec A."/>
            <person name="Berard A."/>
            <person name="Berges H."/>
            <person name="Blanchet N."/>
            <person name="Boniface M.C."/>
            <person name="Brunel D."/>
            <person name="Catrice O."/>
            <person name="Chaidir N."/>
            <person name="Claudel C."/>
            <person name="Donnadieu C."/>
            <person name="Faraut T."/>
            <person name="Fievet G."/>
            <person name="Helmstetter N."/>
            <person name="King M."/>
            <person name="Knapp S.J."/>
            <person name="Lai Z."/>
            <person name="Le Paslier M.C."/>
            <person name="Lippi Y."/>
            <person name="Lorenzon L."/>
            <person name="Mandel J.R."/>
            <person name="Marage G."/>
            <person name="Marchand G."/>
            <person name="Marquand E."/>
            <person name="Bret-Mestries E."/>
            <person name="Morien E."/>
            <person name="Nambeesan S."/>
            <person name="Nguyen T."/>
            <person name="Pegot-Espagnet P."/>
            <person name="Pouilly N."/>
            <person name="Raftis F."/>
            <person name="Sallet E."/>
            <person name="Schiex T."/>
            <person name="Thomas J."/>
            <person name="Vandecasteele C."/>
            <person name="Vares D."/>
            <person name="Vear F."/>
            <person name="Vautrin S."/>
            <person name="Crespi M."/>
            <person name="Mangin B."/>
            <person name="Burke J.M."/>
            <person name="Salse J."/>
            <person name="Munos S."/>
            <person name="Vincourt P."/>
            <person name="Rieseberg L.H."/>
            <person name="Langlade N.B."/>
        </authorList>
    </citation>
    <scope>NUCLEOTIDE SEQUENCE</scope>
    <source>
        <tissue evidence="2">Leaves</tissue>
    </source>
</reference>
<proteinExistence type="predicted"/>